<reference evidence="1 2" key="1">
    <citation type="journal article" date="2018" name="Sci. Rep.">
        <title>Genomic signatures of local adaptation to the degree of environmental predictability in rotifers.</title>
        <authorList>
            <person name="Franch-Gras L."/>
            <person name="Hahn C."/>
            <person name="Garcia-Roger E.M."/>
            <person name="Carmona M.J."/>
            <person name="Serra M."/>
            <person name="Gomez A."/>
        </authorList>
    </citation>
    <scope>NUCLEOTIDE SEQUENCE [LARGE SCALE GENOMIC DNA]</scope>
    <source>
        <strain evidence="1">HYR1</strain>
    </source>
</reference>
<evidence type="ECO:0000313" key="1">
    <source>
        <dbReference type="EMBL" id="RNA01085.1"/>
    </source>
</evidence>
<comment type="caution">
    <text evidence="1">The sequence shown here is derived from an EMBL/GenBank/DDBJ whole genome shotgun (WGS) entry which is preliminary data.</text>
</comment>
<dbReference type="EMBL" id="REGN01009480">
    <property type="protein sequence ID" value="RNA01085.1"/>
    <property type="molecule type" value="Genomic_DNA"/>
</dbReference>
<gene>
    <name evidence="1" type="ORF">BpHYR1_029284</name>
</gene>
<protein>
    <submittedName>
        <fullName evidence="1">KRAB-A domain-containing 2-like</fullName>
    </submittedName>
</protein>
<dbReference type="AlphaFoldDB" id="A0A3M7PQQ6"/>
<keyword evidence="2" id="KW-1185">Reference proteome</keyword>
<proteinExistence type="predicted"/>
<evidence type="ECO:0000313" key="2">
    <source>
        <dbReference type="Proteomes" id="UP000276133"/>
    </source>
</evidence>
<sequence length="140" mass="15993">MLLLILRLAEKIEQQHIHKLGEAKVGDTVQVPAPDVYQGPADLTNVLAFITKIDNRQMNYQLETKHGIIAGWHARNKFHICKQKLLTLESLDLNKGLFLREINRYVFEIIQLNGNLKRTKKSHKFPNLDALKADIVLGTS</sequence>
<dbReference type="OrthoDB" id="6773637at2759"/>
<dbReference type="Proteomes" id="UP000276133">
    <property type="component" value="Unassembled WGS sequence"/>
</dbReference>
<name>A0A3M7PQQ6_BRAPC</name>
<accession>A0A3M7PQQ6</accession>
<organism evidence="1 2">
    <name type="scientific">Brachionus plicatilis</name>
    <name type="common">Marine rotifer</name>
    <name type="synonym">Brachionus muelleri</name>
    <dbReference type="NCBI Taxonomy" id="10195"/>
    <lineage>
        <taxon>Eukaryota</taxon>
        <taxon>Metazoa</taxon>
        <taxon>Spiralia</taxon>
        <taxon>Gnathifera</taxon>
        <taxon>Rotifera</taxon>
        <taxon>Eurotatoria</taxon>
        <taxon>Monogononta</taxon>
        <taxon>Pseudotrocha</taxon>
        <taxon>Ploima</taxon>
        <taxon>Brachionidae</taxon>
        <taxon>Brachionus</taxon>
    </lineage>
</organism>